<feature type="compositionally biased region" description="Gly residues" evidence="1">
    <location>
        <begin position="210"/>
        <end position="220"/>
    </location>
</feature>
<feature type="compositionally biased region" description="Polar residues" evidence="1">
    <location>
        <begin position="260"/>
        <end position="275"/>
    </location>
</feature>
<accession>A0ABQ5NZP4</accession>
<dbReference type="EMBL" id="BSBI01000006">
    <property type="protein sequence ID" value="GLF95823.1"/>
    <property type="molecule type" value="Genomic_DNA"/>
</dbReference>
<feature type="region of interest" description="Disordered" evidence="1">
    <location>
        <begin position="209"/>
        <end position="275"/>
    </location>
</feature>
<keyword evidence="3" id="KW-1185">Reference proteome</keyword>
<dbReference type="RefSeq" id="WP_323447876.1">
    <property type="nucleotide sequence ID" value="NZ_BSBI01000006.1"/>
</dbReference>
<comment type="caution">
    <text evidence="2">The sequence shown here is derived from an EMBL/GenBank/DDBJ whole genome shotgun (WGS) entry which is preliminary data.</text>
</comment>
<evidence type="ECO:0000313" key="3">
    <source>
        <dbReference type="Proteomes" id="UP001291653"/>
    </source>
</evidence>
<sequence>MSSTRKTIGIPPSSGGRAMGRSAWTTLNRFVGVADGGGGEGAGDEEGEGDGAGGAGRAVVGAGRGVGGTTGAGGRADTGGAGVGAGVRGGDGEGAGGVGDGVGEGGGVGEGVGDGVGEGVGDGVGEGVGDGVGVGVGVGVGQVHGVRGGGQCTPIRTSTDTRTRTGRGGPSSATRPQTHATPGTETRVVVLLGNGSHDRRDCRAAEAVGPGAGAATGVGAGRAAASRSGAVATTGGRSGLRTGSSPGPAPPAPDEPRTATMPSTLNCSNPTTCAQ</sequence>
<feature type="compositionally biased region" description="Low complexity" evidence="1">
    <location>
        <begin position="221"/>
        <end position="246"/>
    </location>
</feature>
<organism evidence="2 3">
    <name type="scientific">Streptomyces yaizuensis</name>
    <dbReference type="NCBI Taxonomy" id="2989713"/>
    <lineage>
        <taxon>Bacteria</taxon>
        <taxon>Bacillati</taxon>
        <taxon>Actinomycetota</taxon>
        <taxon>Actinomycetes</taxon>
        <taxon>Kitasatosporales</taxon>
        <taxon>Streptomycetaceae</taxon>
        <taxon>Streptomyces</taxon>
    </lineage>
</organism>
<feature type="region of interest" description="Disordered" evidence="1">
    <location>
        <begin position="1"/>
        <end position="20"/>
    </location>
</feature>
<dbReference type="Proteomes" id="UP001291653">
    <property type="component" value="Unassembled WGS sequence"/>
</dbReference>
<evidence type="ECO:0000313" key="2">
    <source>
        <dbReference type="EMBL" id="GLF95823.1"/>
    </source>
</evidence>
<reference evidence="2 3" key="1">
    <citation type="submission" date="2022-10" db="EMBL/GenBank/DDBJ databases">
        <title>Draft genome sequence of Streptomyces sp. YSPA8.</title>
        <authorList>
            <person name="Moriuchi R."/>
            <person name="Dohra H."/>
            <person name="Yamamura H."/>
            <person name="Kodani S."/>
        </authorList>
    </citation>
    <scope>NUCLEOTIDE SEQUENCE [LARGE SCALE GENOMIC DNA]</scope>
    <source>
        <strain evidence="2 3">YSPA8</strain>
    </source>
</reference>
<proteinExistence type="predicted"/>
<feature type="region of interest" description="Disordered" evidence="1">
    <location>
        <begin position="35"/>
        <end position="54"/>
    </location>
</feature>
<evidence type="ECO:0000256" key="1">
    <source>
        <dbReference type="SAM" id="MobiDB-lite"/>
    </source>
</evidence>
<name>A0ABQ5NZP4_9ACTN</name>
<protein>
    <submittedName>
        <fullName evidence="2">Uncharacterized protein</fullName>
    </submittedName>
</protein>
<gene>
    <name evidence="2" type="ORF">SYYSPA8_16020</name>
</gene>
<feature type="region of interest" description="Disordered" evidence="1">
    <location>
        <begin position="145"/>
        <end position="184"/>
    </location>
</feature>